<dbReference type="InterPro" id="IPR002299">
    <property type="entry name" value="Porin_Neis"/>
</dbReference>
<keyword evidence="14" id="KW-1185">Reference proteome</keyword>
<evidence type="ECO:0000256" key="4">
    <source>
        <dbReference type="ARBA" id="ARBA00022452"/>
    </source>
</evidence>
<evidence type="ECO:0000256" key="8">
    <source>
        <dbReference type="ARBA" id="ARBA00023114"/>
    </source>
</evidence>
<dbReference type="InterPro" id="IPR033900">
    <property type="entry name" value="Gram_neg_porin_domain"/>
</dbReference>
<dbReference type="PRINTS" id="PR00184">
    <property type="entry name" value="NEISSPPORIN"/>
</dbReference>
<comment type="subunit">
    <text evidence="2">Homotrimer.</text>
</comment>
<evidence type="ECO:0000256" key="11">
    <source>
        <dbReference type="SAM" id="SignalP"/>
    </source>
</evidence>
<dbReference type="PANTHER" id="PTHR34501">
    <property type="entry name" value="PROTEIN YDDL-RELATED"/>
    <property type="match status" value="1"/>
</dbReference>
<feature type="signal peptide" evidence="11">
    <location>
        <begin position="1"/>
        <end position="20"/>
    </location>
</feature>
<dbReference type="Pfam" id="PF13609">
    <property type="entry name" value="Porin_4"/>
    <property type="match status" value="1"/>
</dbReference>
<feature type="domain" description="Porin" evidence="12">
    <location>
        <begin position="10"/>
        <end position="341"/>
    </location>
</feature>
<dbReference type="InterPro" id="IPR050298">
    <property type="entry name" value="Gram-neg_bact_OMP"/>
</dbReference>
<keyword evidence="9" id="KW-0472">Membrane</keyword>
<evidence type="ECO:0000313" key="14">
    <source>
        <dbReference type="Proteomes" id="UP001164420"/>
    </source>
</evidence>
<proteinExistence type="predicted"/>
<evidence type="ECO:0000313" key="13">
    <source>
        <dbReference type="EMBL" id="MCT7313024.1"/>
    </source>
</evidence>
<accession>A0ABT2LDB7</accession>
<evidence type="ECO:0000256" key="10">
    <source>
        <dbReference type="ARBA" id="ARBA00023237"/>
    </source>
</evidence>
<dbReference type="InterPro" id="IPR023614">
    <property type="entry name" value="Porin_dom_sf"/>
</dbReference>
<keyword evidence="5" id="KW-0812">Transmembrane</keyword>
<organism evidence="13 14">
    <name type="scientific">Ralstonia mojiangensis</name>
    <dbReference type="NCBI Taxonomy" id="2953895"/>
    <lineage>
        <taxon>Bacteria</taxon>
        <taxon>Pseudomonadati</taxon>
        <taxon>Pseudomonadota</taxon>
        <taxon>Betaproteobacteria</taxon>
        <taxon>Burkholderiales</taxon>
        <taxon>Burkholderiaceae</taxon>
        <taxon>Ralstonia</taxon>
    </lineage>
</organism>
<evidence type="ECO:0000256" key="7">
    <source>
        <dbReference type="ARBA" id="ARBA00023065"/>
    </source>
</evidence>
<dbReference type="Gene3D" id="2.40.160.10">
    <property type="entry name" value="Porin"/>
    <property type="match status" value="1"/>
</dbReference>
<keyword evidence="8" id="KW-0626">Porin</keyword>
<comment type="caution">
    <text evidence="13">The sequence shown here is derived from an EMBL/GenBank/DDBJ whole genome shotgun (WGS) entry which is preliminary data.</text>
</comment>
<sequence>MYKKTAIAMSAAALSGVASAQSSVTLYGVIDTGMIYVKNMSGDKNLFGMKQGTMGNRWGLRGEEDLGGGLKAAFVLENGFNSATGVLNQGGREFGRQAFVSLSSNQYGAIRLGRQYDPVVATVQALTADIFIASTAGTPGDVDNYDNSLRVSNAVKYVSPVYGGFQLEALYAFGNNPGATGQGQAWGSAVSYKGGPLAAAVGYFYTNNPSTGRTATAASNWGSTSASDSIFNSPVNNGYASAHSIGIFRAAAQYTVGPFVIGGSYSNAQYKPDGFSAFQSKEQYNVGSGYVTYWINPVWRVSAGYTFMQASGDTSARYNEVGVGTDYLFSKRTDVYLLGSYQRAAGTQATYNSSGQRVLQAAQASIGAYTYAGTNHQALIQVGLRHRF</sequence>
<gene>
    <name evidence="13" type="ORF">N5J06_18785</name>
</gene>
<evidence type="ECO:0000256" key="2">
    <source>
        <dbReference type="ARBA" id="ARBA00011233"/>
    </source>
</evidence>
<reference evidence="13 14" key="1">
    <citation type="journal article" date="2023" name="Front. Microbiol.">
        <title>Ralstonia chuxiongensis sp. nov., Ralstonia mojiangensis sp. nov., and Ralstonia soli sp. nov., isolated from tobacco fields, are three novel species in the family Burkholderiaceae.</title>
        <authorList>
            <person name="Lu C.H."/>
            <person name="Zhang Y.Y."/>
            <person name="Jiang N."/>
            <person name="Chen W."/>
            <person name="Shao X."/>
            <person name="Zhao Z.M."/>
            <person name="Lu W.L."/>
            <person name="Hu X."/>
            <person name="Xi Y.X."/>
            <person name="Zou S.Y."/>
            <person name="Wei Q.J."/>
            <person name="Lin Z.L."/>
            <person name="Gong L."/>
            <person name="Gai X.T."/>
            <person name="Zhang L.Q."/>
            <person name="Li J.Y."/>
            <person name="Jin Y."/>
            <person name="Xia Z.Y."/>
        </authorList>
    </citation>
    <scope>NUCLEOTIDE SEQUENCE [LARGE SCALE GENOMIC DNA]</scope>
    <source>
        <strain evidence="13 14">22TCJT01-1</strain>
    </source>
</reference>
<dbReference type="RefSeq" id="WP_260784980.1">
    <property type="nucleotide sequence ID" value="NZ_JAOCQI010000003.1"/>
</dbReference>
<dbReference type="EMBL" id="JAOCQI010000003">
    <property type="protein sequence ID" value="MCT7313024.1"/>
    <property type="molecule type" value="Genomic_DNA"/>
</dbReference>
<evidence type="ECO:0000256" key="3">
    <source>
        <dbReference type="ARBA" id="ARBA00022448"/>
    </source>
</evidence>
<dbReference type="InterPro" id="IPR001702">
    <property type="entry name" value="Porin_Gram-ve"/>
</dbReference>
<keyword evidence="4" id="KW-1134">Transmembrane beta strand</keyword>
<protein>
    <submittedName>
        <fullName evidence="13">Porin</fullName>
    </submittedName>
</protein>
<dbReference type="PANTHER" id="PTHR34501:SF9">
    <property type="entry name" value="MAJOR OUTER MEMBRANE PROTEIN P.IA"/>
    <property type="match status" value="1"/>
</dbReference>
<keyword evidence="3" id="KW-0813">Transport</keyword>
<dbReference type="SUPFAM" id="SSF56935">
    <property type="entry name" value="Porins"/>
    <property type="match status" value="1"/>
</dbReference>
<keyword evidence="7" id="KW-0406">Ion transport</keyword>
<dbReference type="Proteomes" id="UP001164420">
    <property type="component" value="Unassembled WGS sequence"/>
</dbReference>
<dbReference type="PRINTS" id="PR00182">
    <property type="entry name" value="ECOLNEIPORIN"/>
</dbReference>
<evidence type="ECO:0000256" key="6">
    <source>
        <dbReference type="ARBA" id="ARBA00022729"/>
    </source>
</evidence>
<evidence type="ECO:0000259" key="12">
    <source>
        <dbReference type="Pfam" id="PF13609"/>
    </source>
</evidence>
<name>A0ABT2LDB7_9RALS</name>
<evidence type="ECO:0000256" key="1">
    <source>
        <dbReference type="ARBA" id="ARBA00004571"/>
    </source>
</evidence>
<keyword evidence="10" id="KW-0998">Cell outer membrane</keyword>
<evidence type="ECO:0000256" key="9">
    <source>
        <dbReference type="ARBA" id="ARBA00023136"/>
    </source>
</evidence>
<feature type="chain" id="PRO_5045446608" evidence="11">
    <location>
        <begin position="21"/>
        <end position="388"/>
    </location>
</feature>
<keyword evidence="6 11" id="KW-0732">Signal</keyword>
<dbReference type="CDD" id="cd00342">
    <property type="entry name" value="gram_neg_porins"/>
    <property type="match status" value="1"/>
</dbReference>
<comment type="subcellular location">
    <subcellularLocation>
        <location evidence="1">Cell outer membrane</location>
        <topology evidence="1">Multi-pass membrane protein</topology>
    </subcellularLocation>
</comment>
<evidence type="ECO:0000256" key="5">
    <source>
        <dbReference type="ARBA" id="ARBA00022692"/>
    </source>
</evidence>